<feature type="compositionally biased region" description="Low complexity" evidence="2">
    <location>
        <begin position="335"/>
        <end position="346"/>
    </location>
</feature>
<feature type="compositionally biased region" description="Basic and acidic residues" evidence="2">
    <location>
        <begin position="430"/>
        <end position="442"/>
    </location>
</feature>
<evidence type="ECO:0000256" key="1">
    <source>
        <dbReference type="SAM" id="Coils"/>
    </source>
</evidence>
<feature type="region of interest" description="Disordered" evidence="2">
    <location>
        <begin position="745"/>
        <end position="771"/>
    </location>
</feature>
<dbReference type="InterPro" id="IPR036872">
    <property type="entry name" value="CH_dom_sf"/>
</dbReference>
<feature type="region of interest" description="Disordered" evidence="2">
    <location>
        <begin position="1701"/>
        <end position="1723"/>
    </location>
</feature>
<feature type="compositionally biased region" description="Basic and acidic residues" evidence="2">
    <location>
        <begin position="1361"/>
        <end position="1374"/>
    </location>
</feature>
<feature type="region of interest" description="Disordered" evidence="2">
    <location>
        <begin position="483"/>
        <end position="503"/>
    </location>
</feature>
<feature type="coiled-coil region" evidence="1">
    <location>
        <begin position="799"/>
        <end position="903"/>
    </location>
</feature>
<proteinExistence type="predicted"/>
<keyword evidence="5" id="KW-1185">Reference proteome</keyword>
<dbReference type="GO" id="GO:0005737">
    <property type="term" value="C:cytoplasm"/>
    <property type="evidence" value="ECO:0007669"/>
    <property type="project" value="TreeGrafter"/>
</dbReference>
<evidence type="ECO:0000313" key="5">
    <source>
        <dbReference type="Proteomes" id="UP000838412"/>
    </source>
</evidence>
<dbReference type="SUPFAM" id="SSF47576">
    <property type="entry name" value="Calponin-homology domain, CH-domain"/>
    <property type="match status" value="1"/>
</dbReference>
<keyword evidence="1" id="KW-0175">Coiled coil</keyword>
<dbReference type="PANTHER" id="PTHR45615">
    <property type="entry name" value="MYOSIN HEAVY CHAIN, NON-MUSCLE"/>
    <property type="match status" value="1"/>
</dbReference>
<dbReference type="Gene3D" id="1.10.418.10">
    <property type="entry name" value="Calponin-like domain"/>
    <property type="match status" value="2"/>
</dbReference>
<feature type="region of interest" description="Disordered" evidence="2">
    <location>
        <begin position="556"/>
        <end position="618"/>
    </location>
</feature>
<feature type="compositionally biased region" description="Polar residues" evidence="2">
    <location>
        <begin position="1470"/>
        <end position="1484"/>
    </location>
</feature>
<accession>A0A8J9Z3R9</accession>
<feature type="compositionally biased region" description="Basic and acidic residues" evidence="2">
    <location>
        <begin position="645"/>
        <end position="659"/>
    </location>
</feature>
<name>A0A8J9Z3R9_BRALA</name>
<protein>
    <submittedName>
        <fullName evidence="4">SPTBN1 protein</fullName>
    </submittedName>
</protein>
<feature type="compositionally biased region" description="Polar residues" evidence="2">
    <location>
        <begin position="1785"/>
        <end position="1798"/>
    </location>
</feature>
<feature type="compositionally biased region" description="Low complexity" evidence="2">
    <location>
        <begin position="443"/>
        <end position="468"/>
    </location>
</feature>
<dbReference type="GO" id="GO:0051015">
    <property type="term" value="F:actin filament binding"/>
    <property type="evidence" value="ECO:0007669"/>
    <property type="project" value="TreeGrafter"/>
</dbReference>
<feature type="compositionally biased region" description="Low complexity" evidence="2">
    <location>
        <begin position="1375"/>
        <end position="1391"/>
    </location>
</feature>
<evidence type="ECO:0000259" key="3">
    <source>
        <dbReference type="PROSITE" id="PS50021"/>
    </source>
</evidence>
<dbReference type="GO" id="GO:0032982">
    <property type="term" value="C:myosin filament"/>
    <property type="evidence" value="ECO:0007669"/>
    <property type="project" value="TreeGrafter"/>
</dbReference>
<gene>
    <name evidence="4" type="primary">SPTBN1</name>
    <name evidence="4" type="ORF">BLAG_LOCUS8894</name>
</gene>
<feature type="region of interest" description="Disordered" evidence="2">
    <location>
        <begin position="643"/>
        <end position="697"/>
    </location>
</feature>
<dbReference type="OrthoDB" id="6156915at2759"/>
<dbReference type="PROSITE" id="PS50021">
    <property type="entry name" value="CH"/>
    <property type="match status" value="1"/>
</dbReference>
<feature type="compositionally biased region" description="Polar residues" evidence="2">
    <location>
        <begin position="352"/>
        <end position="396"/>
    </location>
</feature>
<dbReference type="InterPro" id="IPR001715">
    <property type="entry name" value="CH_dom"/>
</dbReference>
<feature type="region of interest" description="Disordered" evidence="2">
    <location>
        <begin position="253"/>
        <end position="281"/>
    </location>
</feature>
<feature type="compositionally biased region" description="Polar residues" evidence="2">
    <location>
        <begin position="676"/>
        <end position="695"/>
    </location>
</feature>
<organism evidence="4 5">
    <name type="scientific">Branchiostoma lanceolatum</name>
    <name type="common">Common lancelet</name>
    <name type="synonym">Amphioxus lanceolatum</name>
    <dbReference type="NCBI Taxonomy" id="7740"/>
    <lineage>
        <taxon>Eukaryota</taxon>
        <taxon>Metazoa</taxon>
        <taxon>Chordata</taxon>
        <taxon>Cephalochordata</taxon>
        <taxon>Leptocardii</taxon>
        <taxon>Amphioxiformes</taxon>
        <taxon>Branchiostomatidae</taxon>
        <taxon>Branchiostoma</taxon>
    </lineage>
</organism>
<reference evidence="4" key="1">
    <citation type="submission" date="2022-01" db="EMBL/GenBank/DDBJ databases">
        <authorList>
            <person name="Braso-Vives M."/>
        </authorList>
    </citation>
    <scope>NUCLEOTIDE SEQUENCE</scope>
</reference>
<feature type="compositionally biased region" description="Basic and acidic residues" evidence="2">
    <location>
        <begin position="1485"/>
        <end position="1495"/>
    </location>
</feature>
<feature type="compositionally biased region" description="Polar residues" evidence="2">
    <location>
        <begin position="319"/>
        <end position="328"/>
    </location>
</feature>
<feature type="region of interest" description="Disordered" evidence="2">
    <location>
        <begin position="319"/>
        <end position="468"/>
    </location>
</feature>
<feature type="region of interest" description="Disordered" evidence="2">
    <location>
        <begin position="1418"/>
        <end position="1495"/>
    </location>
</feature>
<dbReference type="Proteomes" id="UP000838412">
    <property type="component" value="Chromosome 15"/>
</dbReference>
<feature type="region of interest" description="Disordered" evidence="2">
    <location>
        <begin position="1361"/>
        <end position="1405"/>
    </location>
</feature>
<feature type="coiled-coil region" evidence="1">
    <location>
        <begin position="983"/>
        <end position="1128"/>
    </location>
</feature>
<evidence type="ECO:0000313" key="4">
    <source>
        <dbReference type="EMBL" id="CAH1247109.1"/>
    </source>
</evidence>
<sequence>MATSSFSSILQVYQGWANSVLCEGGYLIEDLTELQNGALLCCLVDILTGSHLTPTSQISSPTASLENVEKVLSHLRQHGIKLNVTARGVVCGELKSLLDVVWALILHYTVHSKDGNPFQRTVRVGKRLLLEWCCTQLPDMPININGSMAYNYSKHPVLTRLIGKYCCMPHLGSPAQSTDVMTLTNAVLAAEEKFGVSKLIVSPSEILNGTADDHALMIYTALLRRKISLLQEDPSVLAQAGRILLADAPKLLPSTQPQVKSHPTGAERAASPPKRPGEGGRPIQVLLEQQAKQQASIKLLREQLKSLESFKQEALQSFTQSPNSSVASLSKHLDPSLPRSTPTLSSEFSPIRSPNSSLVGSPQSRSRGVSPQRGSETNLYHSSPVPSNRSGQSSPLTKGRSYSDASSSHDLGLKQRSPNQGHSRQANRTFEGRNETAKERSASDVSSRSTVSGSSQYSSLSGVSRLTSSTDVQTAVLNTGKTVDPAMLASQRKPSPQKSLAEEIQESLAAPGGAVDSGQMSGASDTYLTRDLLQTFNQGLAQNRAKPLTVRTVDQGRVGNALDSPSSVSDKRTSDSGMLSREGTMGTMTPQSSTSELSVKSQREWTSANGKAGSHDEDLTFSADEFGRKLEAALKATPLNTTFNLHDESSYDHTQDKQKSSSLTNIRVKSLPNGDSGFSSSTALCKNGPSSSSDGNLYLNPDSGYPFQNGPKLGNFANISGVLNSSLLSEGVIFRAEDLQDPELTKLPDFSLSSPTPGSPSNPRMQSTPVPTRMPSPMSLLSFMTSMEQGGGDELLSLLEMIGQQSEKLRTELEEAQVREAQLLDEIEELQAQQVSHPQEEAVDSRVLAKLSQEVEVLRMENRKLYREAANAHSEVSLQKHAAEELHATITRLQQELDHTSAENFHLLNRLKGGESNPEAVLYARTLPSKGLTYRRNQHPQDKGVQSSLSGSVRRSDQIIHAVVEQQASTNPHMSDLGVQVDVVEAKSLMDAEKLRKENLELKKTLAGLRYEREDLQDRLNSKNQDMASRLKELNLELQERREEISTAVSDNKNLLKERDEARTKVEEAEDRLKDAEACNEAASKNYEELEEKLRAKQKEVDSMTQELAELKLDGRKLRDKLETAELETCSLREQLNKSQNFSRQPGLSPTSSLALQRENVHLRQKLETAYEEIQVLKDALQLEDSTAGSVKSVDSVSSSASSMNAEKENLKLRHKLGLASNEIDSLREQLQFEQSLGTVPSTLSQGKLKEQENRKLKDKISSLTYELETLRDKLHRAEEPPSSSLEKDNAELRQELSAAKSEIQSLHATVERYKLNREEVQDSIKELETALEDAHKEQLVLQKEMMALKEQYSKVKKELKVTKKQNKDGRTYDSDSQSDVSVRSVPSSSSEYLPLPGDKDASSPYSKLYHKLRQTIEKTGPPASKGGVGLPSPFKVSQKEQDISVGGSRDGDRTSGGDADVKSRVIFTDSKTATTNADTTSSRDPFKTSDHYNEYSRDERRDNYSYSYLSRDGKVWDYDDQSEHSLKMSMLESQQTKLSKEAGDKVSTNDLDLMSSHSQEGNDDLQKTLEKYSRSWMSQGHYDSPSYSRIWDDQGDIAKNLDLEFKGSEGGEGGTGHRGRTDAVKNGDIEVETNSKASGADQWSYNDNVRSQKTEWNSGLPDVSDSLSDADMTAGYNADKMATIQWDGDYRTETVSLTDKKEAHVSSGVEETTDIPNGHLDDEVYCSQQDREDPKLKDKLPCVPVKVPEVLPDPSAPPQLTPEQRDYANSLIEKYLKMSPVRYSLQTTSSNPDSRTASGEEAAEK</sequence>
<evidence type="ECO:0000256" key="2">
    <source>
        <dbReference type="SAM" id="MobiDB-lite"/>
    </source>
</evidence>
<dbReference type="PANTHER" id="PTHR45615:SF40">
    <property type="entry name" value="MYOSIN HEAVY CHAIN, NON-MUSCLE"/>
    <property type="match status" value="1"/>
</dbReference>
<feature type="compositionally biased region" description="Polar residues" evidence="2">
    <location>
        <begin position="751"/>
        <end position="770"/>
    </location>
</feature>
<feature type="compositionally biased region" description="Polar residues" evidence="2">
    <location>
        <begin position="586"/>
        <end position="609"/>
    </location>
</feature>
<feature type="compositionally biased region" description="Polar residues" evidence="2">
    <location>
        <begin position="416"/>
        <end position="428"/>
    </location>
</feature>
<dbReference type="GO" id="GO:0016460">
    <property type="term" value="C:myosin II complex"/>
    <property type="evidence" value="ECO:0007669"/>
    <property type="project" value="TreeGrafter"/>
</dbReference>
<feature type="domain" description="Calponin-homology (CH)" evidence="3">
    <location>
        <begin position="7"/>
        <end position="109"/>
    </location>
</feature>
<dbReference type="EMBL" id="OV696700">
    <property type="protein sequence ID" value="CAH1247109.1"/>
    <property type="molecule type" value="Genomic_DNA"/>
</dbReference>
<dbReference type="Pfam" id="PF00307">
    <property type="entry name" value="CH"/>
    <property type="match status" value="1"/>
</dbReference>
<feature type="compositionally biased region" description="Basic and acidic residues" evidence="2">
    <location>
        <begin position="1450"/>
        <end position="1464"/>
    </location>
</feature>
<dbReference type="GO" id="GO:0000146">
    <property type="term" value="F:microfilament motor activity"/>
    <property type="evidence" value="ECO:0007669"/>
    <property type="project" value="TreeGrafter"/>
</dbReference>
<feature type="region of interest" description="Disordered" evidence="2">
    <location>
        <begin position="1784"/>
        <end position="1806"/>
    </location>
</feature>